<dbReference type="EMBL" id="JBHUFF010000013">
    <property type="protein sequence ID" value="MFD1799682.1"/>
    <property type="molecule type" value="Genomic_DNA"/>
</dbReference>
<dbReference type="NCBIfam" id="TIGR01636">
    <property type="entry name" value="phage_rinA"/>
    <property type="match status" value="1"/>
</dbReference>
<dbReference type="Proteomes" id="UP001597285">
    <property type="component" value="Unassembled WGS sequence"/>
</dbReference>
<evidence type="ECO:0000313" key="1">
    <source>
        <dbReference type="EMBL" id="MFD1799682.1"/>
    </source>
</evidence>
<reference evidence="2" key="1">
    <citation type="journal article" date="2019" name="Int. J. Syst. Evol. Microbiol.">
        <title>The Global Catalogue of Microorganisms (GCM) 10K type strain sequencing project: providing services to taxonomists for standard genome sequencing and annotation.</title>
        <authorList>
            <consortium name="The Broad Institute Genomics Platform"/>
            <consortium name="The Broad Institute Genome Sequencing Center for Infectious Disease"/>
            <person name="Wu L."/>
            <person name="Ma J."/>
        </authorList>
    </citation>
    <scope>NUCLEOTIDE SEQUENCE [LARGE SCALE GENOMIC DNA]</scope>
    <source>
        <strain evidence="2">KCTC 42143</strain>
    </source>
</reference>
<name>A0ABW4NMT6_9LACT</name>
<gene>
    <name evidence="1" type="ORF">ACFSBK_07430</name>
</gene>
<dbReference type="InterPro" id="IPR006523">
    <property type="entry name" value="RinA"/>
</dbReference>
<sequence length="136" mass="15866">MDKFTKQFIEKQLMDYPKMDEYIMHRRLELKYPIGQEDENIGGSSSGNISNPTERTVMTIHSDKRLTQLEKTKDAIEKVLDTLDTNAYALVELRYWTKPQTRTWVGVAKEIGYSERQCYNVRDLIIENIGKELGMA</sequence>
<accession>A0ABW4NMT6</accession>
<protein>
    <submittedName>
        <fullName evidence="1">DUF722 domain-containing protein</fullName>
    </submittedName>
</protein>
<organism evidence="1 2">
    <name type="scientific">Carnobacterium antarcticum</name>
    <dbReference type="NCBI Taxonomy" id="2126436"/>
    <lineage>
        <taxon>Bacteria</taxon>
        <taxon>Bacillati</taxon>
        <taxon>Bacillota</taxon>
        <taxon>Bacilli</taxon>
        <taxon>Lactobacillales</taxon>
        <taxon>Carnobacteriaceae</taxon>
        <taxon>Carnobacterium</taxon>
    </lineage>
</organism>
<dbReference type="RefSeq" id="WP_058918148.1">
    <property type="nucleotide sequence ID" value="NZ_JBHSQC010000025.1"/>
</dbReference>
<proteinExistence type="predicted"/>
<evidence type="ECO:0000313" key="2">
    <source>
        <dbReference type="Proteomes" id="UP001597285"/>
    </source>
</evidence>
<comment type="caution">
    <text evidence="1">The sequence shown here is derived from an EMBL/GenBank/DDBJ whole genome shotgun (WGS) entry which is preliminary data.</text>
</comment>
<keyword evidence="2" id="KW-1185">Reference proteome</keyword>